<proteinExistence type="predicted"/>
<protein>
    <submittedName>
        <fullName evidence="1">Uncharacterized protein</fullName>
    </submittedName>
</protein>
<evidence type="ECO:0000313" key="2">
    <source>
        <dbReference type="Proteomes" id="UP001055811"/>
    </source>
</evidence>
<keyword evidence="2" id="KW-1185">Reference proteome</keyword>
<evidence type="ECO:0000313" key="1">
    <source>
        <dbReference type="EMBL" id="KAI3766923.1"/>
    </source>
</evidence>
<sequence length="75" mass="8930">MGDLLKRKEAMKKLLKVNLKNRVPSPLQVGALCCFTKLQYHKLNQNISKLTFTDCHSNWHQVYRYRKNFLPDPIR</sequence>
<comment type="caution">
    <text evidence="1">The sequence shown here is derived from an EMBL/GenBank/DDBJ whole genome shotgun (WGS) entry which is preliminary data.</text>
</comment>
<name>A0ACB9F825_CICIN</name>
<dbReference type="EMBL" id="CM042011">
    <property type="protein sequence ID" value="KAI3766923.1"/>
    <property type="molecule type" value="Genomic_DNA"/>
</dbReference>
<dbReference type="Proteomes" id="UP001055811">
    <property type="component" value="Linkage Group LG03"/>
</dbReference>
<reference evidence="1 2" key="2">
    <citation type="journal article" date="2022" name="Mol. Ecol. Resour.">
        <title>The genomes of chicory, endive, great burdock and yacon provide insights into Asteraceae paleo-polyploidization history and plant inulin production.</title>
        <authorList>
            <person name="Fan W."/>
            <person name="Wang S."/>
            <person name="Wang H."/>
            <person name="Wang A."/>
            <person name="Jiang F."/>
            <person name="Liu H."/>
            <person name="Zhao H."/>
            <person name="Xu D."/>
            <person name="Zhang Y."/>
        </authorList>
    </citation>
    <scope>NUCLEOTIDE SEQUENCE [LARGE SCALE GENOMIC DNA]</scope>
    <source>
        <strain evidence="2">cv. Punajuju</strain>
        <tissue evidence="1">Leaves</tissue>
    </source>
</reference>
<reference evidence="2" key="1">
    <citation type="journal article" date="2022" name="Mol. Ecol. Resour.">
        <title>The genomes of chicory, endive, great burdock and yacon provide insights into Asteraceae palaeo-polyploidization history and plant inulin production.</title>
        <authorList>
            <person name="Fan W."/>
            <person name="Wang S."/>
            <person name="Wang H."/>
            <person name="Wang A."/>
            <person name="Jiang F."/>
            <person name="Liu H."/>
            <person name="Zhao H."/>
            <person name="Xu D."/>
            <person name="Zhang Y."/>
        </authorList>
    </citation>
    <scope>NUCLEOTIDE SEQUENCE [LARGE SCALE GENOMIC DNA]</scope>
    <source>
        <strain evidence="2">cv. Punajuju</strain>
    </source>
</reference>
<organism evidence="1 2">
    <name type="scientific">Cichorium intybus</name>
    <name type="common">Chicory</name>
    <dbReference type="NCBI Taxonomy" id="13427"/>
    <lineage>
        <taxon>Eukaryota</taxon>
        <taxon>Viridiplantae</taxon>
        <taxon>Streptophyta</taxon>
        <taxon>Embryophyta</taxon>
        <taxon>Tracheophyta</taxon>
        <taxon>Spermatophyta</taxon>
        <taxon>Magnoliopsida</taxon>
        <taxon>eudicotyledons</taxon>
        <taxon>Gunneridae</taxon>
        <taxon>Pentapetalae</taxon>
        <taxon>asterids</taxon>
        <taxon>campanulids</taxon>
        <taxon>Asterales</taxon>
        <taxon>Asteraceae</taxon>
        <taxon>Cichorioideae</taxon>
        <taxon>Cichorieae</taxon>
        <taxon>Cichoriinae</taxon>
        <taxon>Cichorium</taxon>
    </lineage>
</organism>
<gene>
    <name evidence="1" type="ORF">L2E82_17002</name>
</gene>
<accession>A0ACB9F825</accession>